<dbReference type="RefSeq" id="XP_022673480.1">
    <property type="nucleotide sequence ID" value="XM_022817745.1"/>
</dbReference>
<evidence type="ECO:0000313" key="15">
    <source>
        <dbReference type="Proteomes" id="UP000594260"/>
    </source>
</evidence>
<evidence type="ECO:0000256" key="7">
    <source>
        <dbReference type="ARBA" id="ARBA00022801"/>
    </source>
</evidence>
<dbReference type="GeneID" id="111255607"/>
<dbReference type="RefSeq" id="XP_022673472.1">
    <property type="nucleotide sequence ID" value="XM_022817737.1"/>
</dbReference>
<evidence type="ECO:0000256" key="1">
    <source>
        <dbReference type="ARBA" id="ARBA00005098"/>
    </source>
</evidence>
<keyword evidence="7 12" id="KW-0378">Hydrolase</keyword>
<dbReference type="EnsemblMetazoa" id="XM_022817746">
    <property type="protein sequence ID" value="XP_022673481"/>
    <property type="gene ID" value="LOC111255607"/>
</dbReference>
<dbReference type="GO" id="GO:0000050">
    <property type="term" value="P:urea cycle"/>
    <property type="evidence" value="ECO:0007669"/>
    <property type="project" value="UniProtKB-UniPathway"/>
</dbReference>
<comment type="catalytic activity">
    <reaction evidence="9 13">
        <text>L-arginine + H2O = urea + L-ornithine</text>
        <dbReference type="Rhea" id="RHEA:20569"/>
        <dbReference type="ChEBI" id="CHEBI:15377"/>
        <dbReference type="ChEBI" id="CHEBI:16199"/>
        <dbReference type="ChEBI" id="CHEBI:32682"/>
        <dbReference type="ChEBI" id="CHEBI:46911"/>
        <dbReference type="EC" id="3.5.3.1"/>
    </reaction>
</comment>
<organism evidence="14 15">
    <name type="scientific">Varroa destructor</name>
    <name type="common">Honeybee mite</name>
    <dbReference type="NCBI Taxonomy" id="109461"/>
    <lineage>
        <taxon>Eukaryota</taxon>
        <taxon>Metazoa</taxon>
        <taxon>Ecdysozoa</taxon>
        <taxon>Arthropoda</taxon>
        <taxon>Chelicerata</taxon>
        <taxon>Arachnida</taxon>
        <taxon>Acari</taxon>
        <taxon>Parasitiformes</taxon>
        <taxon>Mesostigmata</taxon>
        <taxon>Gamasina</taxon>
        <taxon>Dermanyssoidea</taxon>
        <taxon>Varroidae</taxon>
        <taxon>Varroa</taxon>
    </lineage>
</organism>
<evidence type="ECO:0000313" key="14">
    <source>
        <dbReference type="EnsemblMetazoa" id="XP_022673474"/>
    </source>
</evidence>
<dbReference type="EnsemblMetazoa" id="XM_022817744">
    <property type="protein sequence ID" value="XP_022673479"/>
    <property type="gene ID" value="LOC111255607"/>
</dbReference>
<evidence type="ECO:0000256" key="9">
    <source>
        <dbReference type="ARBA" id="ARBA00047391"/>
    </source>
</evidence>
<accession>A0A7M7L828</accession>
<evidence type="ECO:0000256" key="10">
    <source>
        <dbReference type="PIRSR" id="PIRSR036979-1"/>
    </source>
</evidence>
<keyword evidence="8 10" id="KW-0464">Manganese</keyword>
<feature type="binding site" evidence="10">
    <location>
        <position position="143"/>
    </location>
    <ligand>
        <name>Mn(2+)</name>
        <dbReference type="ChEBI" id="CHEBI:29035"/>
        <label>1</label>
    </ligand>
</feature>
<evidence type="ECO:0000256" key="5">
    <source>
        <dbReference type="ARBA" id="ARBA00022503"/>
    </source>
</evidence>
<dbReference type="Gene3D" id="3.40.800.10">
    <property type="entry name" value="Ureohydrolase domain"/>
    <property type="match status" value="1"/>
</dbReference>
<dbReference type="RefSeq" id="XP_022673477.1">
    <property type="nucleotide sequence ID" value="XM_022817742.1"/>
</dbReference>
<dbReference type="GO" id="GO:0004053">
    <property type="term" value="F:arginase activity"/>
    <property type="evidence" value="ECO:0007669"/>
    <property type="project" value="UniProtKB-EC"/>
</dbReference>
<dbReference type="EnsemblMetazoa" id="XM_022817745">
    <property type="protein sequence ID" value="XP_022673480"/>
    <property type="gene ID" value="LOC111255607"/>
</dbReference>
<dbReference type="PANTHER" id="PTHR43782">
    <property type="entry name" value="ARGINASE"/>
    <property type="match status" value="1"/>
</dbReference>
<dbReference type="CDD" id="cd09989">
    <property type="entry name" value="Arginase"/>
    <property type="match status" value="1"/>
</dbReference>
<dbReference type="PRINTS" id="PR00116">
    <property type="entry name" value="ARGINASE"/>
</dbReference>
<dbReference type="PROSITE" id="PS51409">
    <property type="entry name" value="ARGINASE_2"/>
    <property type="match status" value="1"/>
</dbReference>
<dbReference type="AlphaFoldDB" id="A0A7M7L828"/>
<evidence type="ECO:0000256" key="2">
    <source>
        <dbReference type="ARBA" id="ARBA00012168"/>
    </source>
</evidence>
<dbReference type="NCBIfam" id="TIGR01229">
    <property type="entry name" value="rocF_arginase"/>
    <property type="match status" value="1"/>
</dbReference>
<dbReference type="RefSeq" id="XP_022673475.1">
    <property type="nucleotide sequence ID" value="XM_022817740.1"/>
</dbReference>
<dbReference type="InterPro" id="IPR020855">
    <property type="entry name" value="Ureohydrolase_Mn_BS"/>
</dbReference>
<dbReference type="EnsemblMetazoa" id="XM_022817740">
    <property type="protein sequence ID" value="XP_022673475"/>
    <property type="gene ID" value="LOC111255607"/>
</dbReference>
<evidence type="ECO:0000256" key="4">
    <source>
        <dbReference type="ARBA" id="ARBA00022436"/>
    </source>
</evidence>
<evidence type="ECO:0000256" key="8">
    <source>
        <dbReference type="ARBA" id="ARBA00023211"/>
    </source>
</evidence>
<dbReference type="GO" id="GO:0005829">
    <property type="term" value="C:cytosol"/>
    <property type="evidence" value="ECO:0007669"/>
    <property type="project" value="TreeGrafter"/>
</dbReference>
<dbReference type="EnsemblMetazoa" id="XM_022817737">
    <property type="protein sequence ID" value="XP_022673472"/>
    <property type="gene ID" value="LOC111255607"/>
</dbReference>
<dbReference type="EnsemblMetazoa" id="XM_022817739">
    <property type="protein sequence ID" value="XP_022673474"/>
    <property type="gene ID" value="LOC111255607"/>
</dbReference>
<evidence type="ECO:0000256" key="3">
    <source>
        <dbReference type="ARBA" id="ARBA00018123"/>
    </source>
</evidence>
<keyword evidence="15" id="KW-1185">Reference proteome</keyword>
<name>A0A7M7L828_VARDE</name>
<feature type="binding site" evidence="10">
    <location>
        <position position="145"/>
    </location>
    <ligand>
        <name>Mn(2+)</name>
        <dbReference type="ChEBI" id="CHEBI:29035"/>
        <label>1</label>
    </ligand>
</feature>
<dbReference type="PANTHER" id="PTHR43782:SF3">
    <property type="entry name" value="ARGINASE"/>
    <property type="match status" value="1"/>
</dbReference>
<evidence type="ECO:0000256" key="6">
    <source>
        <dbReference type="ARBA" id="ARBA00022723"/>
    </source>
</evidence>
<keyword evidence="6 10" id="KW-0479">Metal-binding</keyword>
<evidence type="ECO:0000256" key="11">
    <source>
        <dbReference type="PROSITE-ProRule" id="PRU00742"/>
    </source>
</evidence>
<dbReference type="InParanoid" id="A0A7M7L828"/>
<dbReference type="UniPathway" id="UPA00158">
    <property type="reaction ID" value="UER00270"/>
</dbReference>
<dbReference type="OMA" id="HADINAP"/>
<sequence length="336" mass="36761">MIEMASIIVRRSFYASASQARSVGVLGIPMWRGQKKLGTDLAPAKIREDGRLISGVETVVGKPVRDFGDLDLSSYSQCDKNVTHYMAKTAQSIRKSVIHCLRECEQLITLGGDHSIAIGTVTGHADYVKEQGRDLAVIWMDAHADINTPMTTPSGSWHGMPVSFLMHEMMAHLPRIEDFKDWPSSISAHALVYVGLRDVDPQERWFLEKLQVPNFSMRELDALGIHKVTEIALDKVDPLGRKSLHVSFDIDCLDPLVAPSTGTPVPGGMSLREVAVLAEAIASTHSLTVFDLVEVNSLIGSYEDASKTIQSAALITRWMFGDGRQGNTSSSGTLES</sequence>
<evidence type="ECO:0000256" key="13">
    <source>
        <dbReference type="RuleBase" id="RU361159"/>
    </source>
</evidence>
<dbReference type="RefSeq" id="XP_022673481.1">
    <property type="nucleotide sequence ID" value="XM_022817746.1"/>
</dbReference>
<evidence type="ECO:0000256" key="12">
    <source>
        <dbReference type="RuleBase" id="RU003684"/>
    </source>
</evidence>
<dbReference type="FunCoup" id="A0A7M7L828">
    <property type="interactions" value="85"/>
</dbReference>
<dbReference type="EnsemblMetazoa" id="XM_022817741">
    <property type="protein sequence ID" value="XP_022673476"/>
    <property type="gene ID" value="LOC111255607"/>
</dbReference>
<reference evidence="14" key="1">
    <citation type="submission" date="2021-01" db="UniProtKB">
        <authorList>
            <consortium name="EnsemblMetazoa"/>
        </authorList>
    </citation>
    <scope>IDENTIFICATION</scope>
</reference>
<dbReference type="GO" id="GO:0030145">
    <property type="term" value="F:manganese ion binding"/>
    <property type="evidence" value="ECO:0007669"/>
    <property type="project" value="TreeGrafter"/>
</dbReference>
<dbReference type="FunFam" id="3.40.800.10:FF:000012">
    <property type="entry name" value="Arginase"/>
    <property type="match status" value="1"/>
</dbReference>
<keyword evidence="4 13" id="KW-0835">Urea cycle</keyword>
<dbReference type="CTD" id="46717"/>
<dbReference type="RefSeq" id="XP_022673474.1">
    <property type="nucleotide sequence ID" value="XM_022817739.1"/>
</dbReference>
<comment type="cofactor">
    <cofactor evidence="10 13">
        <name>Mn(2+)</name>
        <dbReference type="ChEBI" id="CHEBI:29035"/>
    </cofactor>
    <text evidence="10 13">Binds 2 manganese ions per subunit.</text>
</comment>
<dbReference type="PROSITE" id="PS01053">
    <property type="entry name" value="ARGINASE_1"/>
    <property type="match status" value="1"/>
</dbReference>
<protein>
    <recommendedName>
        <fullName evidence="3 13">Arginase</fullName>
        <ecNumber evidence="2 13">3.5.3.1</ecNumber>
    </recommendedName>
</protein>
<dbReference type="Pfam" id="PF00491">
    <property type="entry name" value="Arginase"/>
    <property type="match status" value="1"/>
</dbReference>
<dbReference type="InterPro" id="IPR006035">
    <property type="entry name" value="Ureohydrolase"/>
</dbReference>
<dbReference type="RefSeq" id="XP_022673478.1">
    <property type="nucleotide sequence ID" value="XM_022817743.1"/>
</dbReference>
<proteinExistence type="inferred from homology"/>
<comment type="pathway">
    <text evidence="1 13">Nitrogen metabolism; urea cycle; L-ornithine and urea from L-arginine: step 1/1.</text>
</comment>
<keyword evidence="5 13" id="KW-0056">Arginine metabolism</keyword>
<dbReference type="RefSeq" id="XP_022673479.1">
    <property type="nucleotide sequence ID" value="XM_022817744.1"/>
</dbReference>
<dbReference type="KEGG" id="vde:111255607"/>
<dbReference type="EnsemblMetazoa" id="XM_022817743">
    <property type="protein sequence ID" value="XP_022673478"/>
    <property type="gene ID" value="LOC111255607"/>
</dbReference>
<feature type="binding site" evidence="10">
    <location>
        <position position="114"/>
    </location>
    <ligand>
        <name>Mn(2+)</name>
        <dbReference type="ChEBI" id="CHEBI:29035"/>
        <label>1</label>
    </ligand>
</feature>
<dbReference type="InterPro" id="IPR023696">
    <property type="entry name" value="Ureohydrolase_dom_sf"/>
</dbReference>
<dbReference type="OrthoDB" id="9992747at2759"/>
<dbReference type="SUPFAM" id="SSF52768">
    <property type="entry name" value="Arginase/deacetylase"/>
    <property type="match status" value="1"/>
</dbReference>
<dbReference type="EnsemblMetazoa" id="XM_022817747">
    <property type="protein sequence ID" value="XP_022673482"/>
    <property type="gene ID" value="LOC111255607"/>
</dbReference>
<dbReference type="Proteomes" id="UP000594260">
    <property type="component" value="Unplaced"/>
</dbReference>
<feature type="binding site" evidence="10">
    <location>
        <position position="141"/>
    </location>
    <ligand>
        <name>Mn(2+)</name>
        <dbReference type="ChEBI" id="CHEBI:29035"/>
        <label>1</label>
    </ligand>
</feature>
<dbReference type="PIRSF" id="PIRSF036979">
    <property type="entry name" value="Arginase"/>
    <property type="match status" value="1"/>
</dbReference>
<comment type="similarity">
    <text evidence="11 12">Belongs to the arginase family.</text>
</comment>
<dbReference type="InterPro" id="IPR014033">
    <property type="entry name" value="Arginase"/>
</dbReference>
<dbReference type="EnsemblMetazoa" id="XM_022817742">
    <property type="protein sequence ID" value="XP_022673477"/>
    <property type="gene ID" value="LOC111255607"/>
</dbReference>
<dbReference type="EC" id="3.5.3.1" evidence="2 13"/>
<dbReference type="RefSeq" id="XP_022673482.1">
    <property type="nucleotide sequence ID" value="XM_022817747.1"/>
</dbReference>
<dbReference type="RefSeq" id="XP_022673476.1">
    <property type="nucleotide sequence ID" value="XM_022817741.1"/>
</dbReference>
<dbReference type="GO" id="GO:0006525">
    <property type="term" value="P:arginine metabolic process"/>
    <property type="evidence" value="ECO:0007669"/>
    <property type="project" value="UniProtKB-KW"/>
</dbReference>
<feature type="binding site" evidence="10">
    <location>
        <position position="249"/>
    </location>
    <ligand>
        <name>Mn(2+)</name>
        <dbReference type="ChEBI" id="CHEBI:29035"/>
        <label>1</label>
    </ligand>
</feature>
<feature type="binding site" evidence="10">
    <location>
        <position position="251"/>
    </location>
    <ligand>
        <name>Mn(2+)</name>
        <dbReference type="ChEBI" id="CHEBI:29035"/>
        <label>1</label>
    </ligand>
</feature>
<dbReference type="GO" id="GO:0005634">
    <property type="term" value="C:nucleus"/>
    <property type="evidence" value="ECO:0007669"/>
    <property type="project" value="TreeGrafter"/>
</dbReference>